<evidence type="ECO:0000313" key="13">
    <source>
        <dbReference type="Proteomes" id="UP000019384"/>
    </source>
</evidence>
<feature type="transmembrane region" description="Helical" evidence="10">
    <location>
        <begin position="216"/>
        <end position="241"/>
    </location>
</feature>
<evidence type="ECO:0000256" key="3">
    <source>
        <dbReference type="ARBA" id="ARBA00022692"/>
    </source>
</evidence>
<evidence type="ECO:0000256" key="6">
    <source>
        <dbReference type="ARBA" id="ARBA00023139"/>
    </source>
</evidence>
<reference evidence="12" key="1">
    <citation type="submission" date="2013-12" db="EMBL/GenBank/DDBJ databases">
        <authorList>
            <person name="Genoscope - CEA"/>
        </authorList>
    </citation>
    <scope>NUCLEOTIDE SEQUENCE</scope>
    <source>
        <strain evidence="12">CBS 1993</strain>
    </source>
</reference>
<dbReference type="RefSeq" id="XP_022456206.1">
    <property type="nucleotide sequence ID" value="XM_022604659.1"/>
</dbReference>
<comment type="domain">
    <text evidence="10">The DHHC domain is required for palmitoyltransferase activity.</text>
</comment>
<organism evidence="12 13">
    <name type="scientific">Kuraishia capsulata CBS 1993</name>
    <dbReference type="NCBI Taxonomy" id="1382522"/>
    <lineage>
        <taxon>Eukaryota</taxon>
        <taxon>Fungi</taxon>
        <taxon>Dikarya</taxon>
        <taxon>Ascomycota</taxon>
        <taxon>Saccharomycotina</taxon>
        <taxon>Pichiomycetes</taxon>
        <taxon>Pichiales</taxon>
        <taxon>Pichiaceae</taxon>
        <taxon>Kuraishia</taxon>
    </lineage>
</organism>
<feature type="transmembrane region" description="Helical" evidence="10">
    <location>
        <begin position="181"/>
        <end position="204"/>
    </location>
</feature>
<dbReference type="PANTHER" id="PTHR12246">
    <property type="entry name" value="PALMITOYLTRANSFERASE ZDHHC16"/>
    <property type="match status" value="1"/>
</dbReference>
<sequence>MGYERQLTDCSSWTQAFGRLLTPPASVNACCCMLASTFPKFLCTFLLSWSYFVIVLKIGLKSSDFWDGFVTIAISTGLVSLALISYFLVVMGPGSPLDFPELLIDPSLDRDQVTPPEIVVSRSLTMKYNGSMRHCQKCKCWKPDRSHHCSSCGKCVLRMDHHCPWFAICIGFRNHKFFIQFLIYSWLFASYGTLVSGLQLYSFLNDEDIPAADFSLNVMFLFILAVTMSIALFFFGAYSIYEVLRNMTTIETYESTRYRSNMRRNTSENTYKYADIPNSASIGNIFDLGLRRNWQSVMGTTWKEWLLPVPARSLYFADGLTFEVNEEIFARLLESSALQDRLSSELATYRDRQKAVRQQALDEEFRQTGTQYGL</sequence>
<protein>
    <recommendedName>
        <fullName evidence="10">Palmitoyltransferase</fullName>
        <ecNumber evidence="10">2.3.1.225</ecNumber>
    </recommendedName>
</protein>
<dbReference type="STRING" id="1382522.W6MF33"/>
<reference evidence="12" key="2">
    <citation type="submission" date="2014-02" db="EMBL/GenBank/DDBJ databases">
        <title>Complete DNA sequence of /Kuraishia capsulata/ illustrates novel genomic features among budding yeasts (/Saccharomycotina/).</title>
        <authorList>
            <person name="Morales L."/>
            <person name="Noel B."/>
            <person name="Porcel B."/>
            <person name="Marcet-Houben M."/>
            <person name="Hullo M-F."/>
            <person name="Sacerdot C."/>
            <person name="Tekaia F."/>
            <person name="Leh-Louis V."/>
            <person name="Despons L."/>
            <person name="Khanna V."/>
            <person name="Aury J-M."/>
            <person name="Barbe V."/>
            <person name="Couloux A."/>
            <person name="Labadie K."/>
            <person name="Pelletier E."/>
            <person name="Souciet J-L."/>
            <person name="Boekhout T."/>
            <person name="Gabaldon T."/>
            <person name="Wincker P."/>
            <person name="Dujon B."/>
        </authorList>
    </citation>
    <scope>NUCLEOTIDE SEQUENCE</scope>
    <source>
        <strain evidence="12">CBS 1993</strain>
    </source>
</reference>
<dbReference type="PROSITE" id="PS50216">
    <property type="entry name" value="DHHC"/>
    <property type="match status" value="1"/>
</dbReference>
<keyword evidence="7" id="KW-0449">Lipoprotein</keyword>
<dbReference type="InterPro" id="IPR001594">
    <property type="entry name" value="Palmitoyltrfase_DHHC"/>
</dbReference>
<evidence type="ECO:0000259" key="11">
    <source>
        <dbReference type="Pfam" id="PF01529"/>
    </source>
</evidence>
<feature type="domain" description="Palmitoyltransferase DHHC" evidence="11">
    <location>
        <begin position="131"/>
        <end position="254"/>
    </location>
</feature>
<feature type="transmembrane region" description="Helical" evidence="10">
    <location>
        <begin position="41"/>
        <end position="60"/>
    </location>
</feature>
<keyword evidence="3 10" id="KW-0812">Transmembrane</keyword>
<dbReference type="Proteomes" id="UP000019384">
    <property type="component" value="Unassembled WGS sequence"/>
</dbReference>
<keyword evidence="6" id="KW-0564">Palmitate</keyword>
<keyword evidence="2 10" id="KW-0808">Transferase</keyword>
<evidence type="ECO:0000256" key="9">
    <source>
        <dbReference type="ARBA" id="ARBA00048048"/>
    </source>
</evidence>
<comment type="subcellular location">
    <subcellularLocation>
        <location evidence="1">Membrane</location>
        <topology evidence="1">Multi-pass membrane protein</topology>
    </subcellularLocation>
</comment>
<gene>
    <name evidence="12" type="ORF">KUCA_T00000149001</name>
</gene>
<keyword evidence="8 10" id="KW-0012">Acyltransferase</keyword>
<evidence type="ECO:0000256" key="5">
    <source>
        <dbReference type="ARBA" id="ARBA00023136"/>
    </source>
</evidence>
<dbReference type="AlphaFoldDB" id="W6MF33"/>
<keyword evidence="4 10" id="KW-1133">Transmembrane helix</keyword>
<dbReference type="GO" id="GO:0019706">
    <property type="term" value="F:protein-cysteine S-palmitoyltransferase activity"/>
    <property type="evidence" value="ECO:0007669"/>
    <property type="project" value="UniProtKB-EC"/>
</dbReference>
<dbReference type="EMBL" id="HG793125">
    <property type="protein sequence ID" value="CDK24189.1"/>
    <property type="molecule type" value="Genomic_DNA"/>
</dbReference>
<evidence type="ECO:0000256" key="1">
    <source>
        <dbReference type="ARBA" id="ARBA00004141"/>
    </source>
</evidence>
<evidence type="ECO:0000256" key="2">
    <source>
        <dbReference type="ARBA" id="ARBA00022679"/>
    </source>
</evidence>
<dbReference type="GeneID" id="34517594"/>
<comment type="catalytic activity">
    <reaction evidence="9 10">
        <text>L-cysteinyl-[protein] + hexadecanoyl-CoA = S-hexadecanoyl-L-cysteinyl-[protein] + CoA</text>
        <dbReference type="Rhea" id="RHEA:36683"/>
        <dbReference type="Rhea" id="RHEA-COMP:10131"/>
        <dbReference type="Rhea" id="RHEA-COMP:11032"/>
        <dbReference type="ChEBI" id="CHEBI:29950"/>
        <dbReference type="ChEBI" id="CHEBI:57287"/>
        <dbReference type="ChEBI" id="CHEBI:57379"/>
        <dbReference type="ChEBI" id="CHEBI:74151"/>
        <dbReference type="EC" id="2.3.1.225"/>
    </reaction>
</comment>
<evidence type="ECO:0000313" key="12">
    <source>
        <dbReference type="EMBL" id="CDK24189.1"/>
    </source>
</evidence>
<feature type="transmembrane region" description="Helical" evidence="10">
    <location>
        <begin position="66"/>
        <end position="89"/>
    </location>
</feature>
<proteinExistence type="inferred from homology"/>
<name>W6MF33_9ASCO</name>
<keyword evidence="13" id="KW-1185">Reference proteome</keyword>
<dbReference type="Pfam" id="PF01529">
    <property type="entry name" value="DHHC"/>
    <property type="match status" value="1"/>
</dbReference>
<dbReference type="InterPro" id="IPR039859">
    <property type="entry name" value="PFA4/ZDH16/20/ERF2-like"/>
</dbReference>
<keyword evidence="5 10" id="KW-0472">Membrane</keyword>
<dbReference type="EC" id="2.3.1.225" evidence="10"/>
<dbReference type="HOGENOM" id="CLU_027721_0_0_1"/>
<comment type="similarity">
    <text evidence="10">Belongs to the DHHC palmitoyltransferase family.</text>
</comment>
<dbReference type="OrthoDB" id="302728at2759"/>
<evidence type="ECO:0000256" key="4">
    <source>
        <dbReference type="ARBA" id="ARBA00022989"/>
    </source>
</evidence>
<dbReference type="GO" id="GO:0000329">
    <property type="term" value="C:fungal-type vacuole membrane"/>
    <property type="evidence" value="ECO:0007669"/>
    <property type="project" value="EnsemblFungi"/>
</dbReference>
<evidence type="ECO:0000256" key="7">
    <source>
        <dbReference type="ARBA" id="ARBA00023288"/>
    </source>
</evidence>
<evidence type="ECO:0000256" key="10">
    <source>
        <dbReference type="RuleBase" id="RU079119"/>
    </source>
</evidence>
<dbReference type="GO" id="GO:0042144">
    <property type="term" value="P:vacuole fusion, non-autophagic"/>
    <property type="evidence" value="ECO:0007669"/>
    <property type="project" value="EnsemblFungi"/>
</dbReference>
<evidence type="ECO:0000256" key="8">
    <source>
        <dbReference type="ARBA" id="ARBA00023315"/>
    </source>
</evidence>
<accession>W6MF33</accession>